<evidence type="ECO:0000259" key="1">
    <source>
        <dbReference type="PROSITE" id="PS50263"/>
    </source>
</evidence>
<dbReference type="EMBL" id="KE504187">
    <property type="protein sequence ID" value="EPS96511.1"/>
    <property type="molecule type" value="Genomic_DNA"/>
</dbReference>
<dbReference type="GO" id="GO:0070773">
    <property type="term" value="F:protein-N-terminal glutamine amidohydrolase activity"/>
    <property type="evidence" value="ECO:0007669"/>
    <property type="project" value="InterPro"/>
</dbReference>
<feature type="domain" description="CN hydrolase" evidence="1">
    <location>
        <begin position="1"/>
        <end position="306"/>
    </location>
</feature>
<dbReference type="GO" id="GO:0008418">
    <property type="term" value="F:protein-N-terminal asparagine amidohydrolase activity"/>
    <property type="evidence" value="ECO:0007669"/>
    <property type="project" value="InterPro"/>
</dbReference>
<dbReference type="InterPro" id="IPR003010">
    <property type="entry name" value="C-N_Hydrolase"/>
</dbReference>
<dbReference type="FunCoup" id="S8DTD6">
    <property type="interactions" value="6"/>
</dbReference>
<dbReference type="GO" id="GO:0030163">
    <property type="term" value="P:protein catabolic process"/>
    <property type="evidence" value="ECO:0007669"/>
    <property type="project" value="TreeGrafter"/>
</dbReference>
<gene>
    <name evidence="2" type="ORF">FOMPIDRAFT_1167326</name>
</gene>
<dbReference type="eggNOG" id="KOG0806">
    <property type="taxonomic scope" value="Eukaryota"/>
</dbReference>
<sequence length="307" mass="33742">MRIAVVQFAPKIGQVQENLVTARRLCAQLTPRSVDLVCLPEMIFTGYVFPNAESITPYLEDPGTGPTSRFCAELAKRLQCHVAAGFPERLRPEEAADISSAREVEGKVVHPVGANSAVLFGPDGQLVGTYRKTNLFSTDMTWAVPGNGFATFHLPPPLGTVTLAICMDLNVSPPAEWNLDEGPYEVAEHCISTQSNLLILLNAWLDSDDDEDRDMDWRTMNYWSVRLRPLWAQPLIGGHGNHVRDTHAPPGEETVVVVCNRFGEENGVTFAGSSSLYSLRRNSGRPRLLAAMGRREEGIAIWTVPGC</sequence>
<organism evidence="2 3">
    <name type="scientific">Fomitopsis schrenkii</name>
    <name type="common">Brown rot fungus</name>
    <dbReference type="NCBI Taxonomy" id="2126942"/>
    <lineage>
        <taxon>Eukaryota</taxon>
        <taxon>Fungi</taxon>
        <taxon>Dikarya</taxon>
        <taxon>Basidiomycota</taxon>
        <taxon>Agaricomycotina</taxon>
        <taxon>Agaricomycetes</taxon>
        <taxon>Polyporales</taxon>
        <taxon>Fomitopsis</taxon>
    </lineage>
</organism>
<dbReference type="AlphaFoldDB" id="S8DTD6"/>
<dbReference type="STRING" id="743788.S8DTD6"/>
<dbReference type="PROSITE" id="PS50263">
    <property type="entry name" value="CN_HYDROLASE"/>
    <property type="match status" value="1"/>
</dbReference>
<name>S8DTD6_FOMSC</name>
<dbReference type="SUPFAM" id="SSF56317">
    <property type="entry name" value="Carbon-nitrogen hydrolase"/>
    <property type="match status" value="1"/>
</dbReference>
<proteinExistence type="predicted"/>
<protein>
    <recommendedName>
        <fullName evidence="1">CN hydrolase domain-containing protein</fullName>
    </recommendedName>
</protein>
<dbReference type="InterPro" id="IPR039703">
    <property type="entry name" value="Nta1"/>
</dbReference>
<dbReference type="Pfam" id="PF00795">
    <property type="entry name" value="CN_hydrolase"/>
    <property type="match status" value="1"/>
</dbReference>
<accession>S8DTD6</accession>
<dbReference type="InterPro" id="IPR036526">
    <property type="entry name" value="C-N_Hydrolase_sf"/>
</dbReference>
<keyword evidence="3" id="KW-1185">Reference proteome</keyword>
<evidence type="ECO:0000313" key="2">
    <source>
        <dbReference type="EMBL" id="EPS96511.1"/>
    </source>
</evidence>
<reference evidence="2 3" key="1">
    <citation type="journal article" date="2012" name="Science">
        <title>The Paleozoic origin of enzymatic lignin decomposition reconstructed from 31 fungal genomes.</title>
        <authorList>
            <person name="Floudas D."/>
            <person name="Binder M."/>
            <person name="Riley R."/>
            <person name="Barry K."/>
            <person name="Blanchette R.A."/>
            <person name="Henrissat B."/>
            <person name="Martinez A.T."/>
            <person name="Otillar R."/>
            <person name="Spatafora J.W."/>
            <person name="Yadav J.S."/>
            <person name="Aerts A."/>
            <person name="Benoit I."/>
            <person name="Boyd A."/>
            <person name="Carlson A."/>
            <person name="Copeland A."/>
            <person name="Coutinho P.M."/>
            <person name="de Vries R.P."/>
            <person name="Ferreira P."/>
            <person name="Findley K."/>
            <person name="Foster B."/>
            <person name="Gaskell J."/>
            <person name="Glotzer D."/>
            <person name="Gorecki P."/>
            <person name="Heitman J."/>
            <person name="Hesse C."/>
            <person name="Hori C."/>
            <person name="Igarashi K."/>
            <person name="Jurgens J.A."/>
            <person name="Kallen N."/>
            <person name="Kersten P."/>
            <person name="Kohler A."/>
            <person name="Kuees U."/>
            <person name="Kumar T.K.A."/>
            <person name="Kuo A."/>
            <person name="LaButti K."/>
            <person name="Larrondo L.F."/>
            <person name="Lindquist E."/>
            <person name="Ling A."/>
            <person name="Lombard V."/>
            <person name="Lucas S."/>
            <person name="Lundell T."/>
            <person name="Martin R."/>
            <person name="McLaughlin D.J."/>
            <person name="Morgenstern I."/>
            <person name="Morin E."/>
            <person name="Murat C."/>
            <person name="Nagy L.G."/>
            <person name="Nolan M."/>
            <person name="Ohm R.A."/>
            <person name="Patyshakuliyeva A."/>
            <person name="Rokas A."/>
            <person name="Ruiz-Duenas F.J."/>
            <person name="Sabat G."/>
            <person name="Salamov A."/>
            <person name="Samejima M."/>
            <person name="Schmutz J."/>
            <person name="Slot J.C."/>
            <person name="St John F."/>
            <person name="Stenlid J."/>
            <person name="Sun H."/>
            <person name="Sun S."/>
            <person name="Syed K."/>
            <person name="Tsang A."/>
            <person name="Wiebenga A."/>
            <person name="Young D."/>
            <person name="Pisabarro A."/>
            <person name="Eastwood D.C."/>
            <person name="Martin F."/>
            <person name="Cullen D."/>
            <person name="Grigoriev I.V."/>
            <person name="Hibbett D.S."/>
        </authorList>
    </citation>
    <scope>NUCLEOTIDE SEQUENCE</scope>
    <source>
        <strain evidence="3">FP-58527</strain>
    </source>
</reference>
<dbReference type="HOGENOM" id="CLU_009854_1_0_1"/>
<dbReference type="PANTHER" id="PTHR11750">
    <property type="entry name" value="PROTEIN N-TERMINAL AMIDASE"/>
    <property type="match status" value="1"/>
</dbReference>
<dbReference type="InParanoid" id="S8DTD6"/>
<dbReference type="OrthoDB" id="201515at2759"/>
<dbReference type="Gene3D" id="3.60.110.10">
    <property type="entry name" value="Carbon-nitrogen hydrolase"/>
    <property type="match status" value="1"/>
</dbReference>
<dbReference type="PANTHER" id="PTHR11750:SF26">
    <property type="entry name" value="PROTEIN N-TERMINAL AMIDASE"/>
    <property type="match status" value="1"/>
</dbReference>
<evidence type="ECO:0000313" key="3">
    <source>
        <dbReference type="Proteomes" id="UP000015241"/>
    </source>
</evidence>
<dbReference type="Proteomes" id="UP000015241">
    <property type="component" value="Unassembled WGS sequence"/>
</dbReference>